<feature type="transmembrane region" description="Helical" evidence="2">
    <location>
        <begin position="48"/>
        <end position="67"/>
    </location>
</feature>
<feature type="region of interest" description="Disordered" evidence="1">
    <location>
        <begin position="74"/>
        <end position="104"/>
    </location>
</feature>
<proteinExistence type="predicted"/>
<accession>A0AAN6G442</accession>
<reference evidence="3" key="1">
    <citation type="journal article" date="2023" name="PhytoFront">
        <title>Draft Genome Resources of Seven Strains of Tilletia horrida, Causal Agent of Kernel Smut of Rice.</title>
        <authorList>
            <person name="Khanal S."/>
            <person name="Antony Babu S."/>
            <person name="Zhou X.G."/>
        </authorList>
    </citation>
    <scope>NUCLEOTIDE SEQUENCE</scope>
    <source>
        <strain evidence="3">TX3</strain>
    </source>
</reference>
<sequence>MADEDQDFPRLHRRPNTGDRATHKAWLARTLAGGPSRVKKNRRRIRKLVLAVNSATHIGTLLVAWILRQEYERPSIPAPQPTGPPRTLRSSRQHSTRSSFTSTVDFLQHDTGARGGSSLHVLFEEAIRYAERGRVEETRGGQGPGPRQESQHLIRLHGPAFRHLFAFTPSPVNILRGVIQAAAAQWASAYQSQIQEHLFSTLLHIVNVAANTKEARRLRKTESGRKRMSAIQAYKTWLRGARTDEPELEDQGVHKAHGIISPLLLNTSGWLANAIEQEPSGHTRPALTLPIRRSFIPGFIQLDGDALKAVCGATSADGISPFSHVFKTGQRPLGNSPTQKWRLDASVVTDGYAIGVHKALTSAGARSKAQRGRSSRGSARLRRAAGVAEFSSLDSMSDEEVLSTRGRAVFLDPGKRELLYAVGEHSTSAHTDSGKSGCWRYTAAARRRALGTELFRRRTRQMERRLPPDVGGQLNDFRQWGRQSTRGFSTAAIAALIRHVAGFFDTATKIYSQPLFRTQRMLAWQRQQREQVRIAKQIKATFGADAVLFFGDWSQTRQLPGSAPTKSGHTLMHDLHQAGFEVHTIDEFRTSSFCPSCTSKLSTSPTKQPSARMLRRRWNVPVRPWELK</sequence>
<evidence type="ECO:0000313" key="3">
    <source>
        <dbReference type="EMBL" id="KAK0519713.1"/>
    </source>
</evidence>
<organism evidence="3 4">
    <name type="scientific">Tilletia horrida</name>
    <dbReference type="NCBI Taxonomy" id="155126"/>
    <lineage>
        <taxon>Eukaryota</taxon>
        <taxon>Fungi</taxon>
        <taxon>Dikarya</taxon>
        <taxon>Basidiomycota</taxon>
        <taxon>Ustilaginomycotina</taxon>
        <taxon>Exobasidiomycetes</taxon>
        <taxon>Tilletiales</taxon>
        <taxon>Tilletiaceae</taxon>
        <taxon>Tilletia</taxon>
    </lineage>
</organism>
<dbReference type="AlphaFoldDB" id="A0AAN6G442"/>
<feature type="non-terminal residue" evidence="3">
    <location>
        <position position="628"/>
    </location>
</feature>
<keyword evidence="2" id="KW-1133">Transmembrane helix</keyword>
<dbReference type="Proteomes" id="UP001176521">
    <property type="component" value="Unassembled WGS sequence"/>
</dbReference>
<protein>
    <submittedName>
        <fullName evidence="3">Uncharacterized protein</fullName>
    </submittedName>
</protein>
<keyword evidence="4" id="KW-1185">Reference proteome</keyword>
<gene>
    <name evidence="3" type="ORF">OC842_007351</name>
</gene>
<keyword evidence="2" id="KW-0812">Transmembrane</keyword>
<comment type="caution">
    <text evidence="3">The sequence shown here is derived from an EMBL/GenBank/DDBJ whole genome shotgun (WGS) entry which is preliminary data.</text>
</comment>
<keyword evidence="2" id="KW-0472">Membrane</keyword>
<evidence type="ECO:0000256" key="2">
    <source>
        <dbReference type="SAM" id="Phobius"/>
    </source>
</evidence>
<feature type="region of interest" description="Disordered" evidence="1">
    <location>
        <begin position="1"/>
        <end position="22"/>
    </location>
</feature>
<evidence type="ECO:0000313" key="4">
    <source>
        <dbReference type="Proteomes" id="UP001176521"/>
    </source>
</evidence>
<dbReference type="EMBL" id="JAPDMQ010000924">
    <property type="protein sequence ID" value="KAK0519713.1"/>
    <property type="molecule type" value="Genomic_DNA"/>
</dbReference>
<evidence type="ECO:0000256" key="1">
    <source>
        <dbReference type="SAM" id="MobiDB-lite"/>
    </source>
</evidence>
<name>A0AAN6G442_9BASI</name>